<name>Q84II1_JANS3</name>
<protein>
    <submittedName>
        <fullName evidence="2">Uncharacterized protein ORF7</fullName>
    </submittedName>
</protein>
<dbReference type="AlphaFoldDB" id="Q84II1"/>
<evidence type="ECO:0000259" key="1">
    <source>
        <dbReference type="Pfam" id="PF02036"/>
    </source>
</evidence>
<reference evidence="2" key="1">
    <citation type="journal article" date="2004" name="Biosci. Biotechnol. Biochem.">
        <title>Divergent structures of carbazole degradative car operons isolated from gram-negative bacteria.</title>
        <authorList>
            <person name="Inoue K."/>
            <person name="Widada J."/>
            <person name="Nakai S."/>
            <person name="Endoh T."/>
            <person name="Urata M."/>
            <person name="Ashikawa Y."/>
            <person name="Shintani M."/>
            <person name="Saiki Y."/>
            <person name="Yoshida T."/>
            <person name="Habe H."/>
            <person name="Omori T."/>
            <person name="Nojiri H."/>
        </authorList>
    </citation>
    <scope>NUCLEOTIDE SEQUENCE</scope>
    <source>
        <strain evidence="2">J3</strain>
    </source>
</reference>
<dbReference type="InterPro" id="IPR036527">
    <property type="entry name" value="SCP2_sterol-bd_dom_sf"/>
</dbReference>
<dbReference type="Pfam" id="PF02036">
    <property type="entry name" value="SCP2"/>
    <property type="match status" value="1"/>
</dbReference>
<accession>Q84II1</accession>
<dbReference type="InterPro" id="IPR003033">
    <property type="entry name" value="SCP2_sterol-bd_dom"/>
</dbReference>
<dbReference type="Gene3D" id="3.30.1050.10">
    <property type="entry name" value="SCP2 sterol-binding domain"/>
    <property type="match status" value="1"/>
</dbReference>
<evidence type="ECO:0000313" key="2">
    <source>
        <dbReference type="EMBL" id="BAC56747.1"/>
    </source>
</evidence>
<feature type="domain" description="SCP2" evidence="1">
    <location>
        <begin position="25"/>
        <end position="99"/>
    </location>
</feature>
<gene>
    <name evidence="2" type="primary">ORF7</name>
</gene>
<dbReference type="EMBL" id="AB095952">
    <property type="protein sequence ID" value="BAC56747.1"/>
    <property type="molecule type" value="Genomic_DNA"/>
</dbReference>
<organism evidence="2">
    <name type="scientific">Janthinobacterium sp. (strain J3)</name>
    <dbReference type="NCBI Taxonomy" id="213804"/>
    <lineage>
        <taxon>Bacteria</taxon>
        <taxon>Pseudomonadati</taxon>
        <taxon>Pseudomonadota</taxon>
        <taxon>Betaproteobacteria</taxon>
        <taxon>Burkholderiales</taxon>
        <taxon>Oxalobacteraceae</taxon>
        <taxon>Janthinobacterium</taxon>
    </lineage>
</organism>
<dbReference type="SUPFAM" id="SSF55718">
    <property type="entry name" value="SCP-like"/>
    <property type="match status" value="1"/>
</dbReference>
<proteinExistence type="predicted"/>
<sequence length="105" mass="11496">MADLSTITERVTKAVGANSGLDALVKFDFEPQGIIHIDGISNPNRVSNEDLPSDITIKMKLENFEKILNQDLGPKMALATGRMKLRGDIRIATRLDKVFGLAPSM</sequence>